<accession>A0A834WSE0</accession>
<sequence length="40" mass="4515">MYLSKDPLGESILGRIGFLSKCESSKKRRLDEEQQNSSPS</sequence>
<protein>
    <submittedName>
        <fullName evidence="1">Uncharacterized protein</fullName>
    </submittedName>
</protein>
<dbReference type="AlphaFoldDB" id="A0A834WSE0"/>
<organism evidence="1 2">
    <name type="scientific">Senna tora</name>
    <dbReference type="NCBI Taxonomy" id="362788"/>
    <lineage>
        <taxon>Eukaryota</taxon>
        <taxon>Viridiplantae</taxon>
        <taxon>Streptophyta</taxon>
        <taxon>Embryophyta</taxon>
        <taxon>Tracheophyta</taxon>
        <taxon>Spermatophyta</taxon>
        <taxon>Magnoliopsida</taxon>
        <taxon>eudicotyledons</taxon>
        <taxon>Gunneridae</taxon>
        <taxon>Pentapetalae</taxon>
        <taxon>rosids</taxon>
        <taxon>fabids</taxon>
        <taxon>Fabales</taxon>
        <taxon>Fabaceae</taxon>
        <taxon>Caesalpinioideae</taxon>
        <taxon>Cassia clade</taxon>
        <taxon>Senna</taxon>
    </lineage>
</organism>
<gene>
    <name evidence="1" type="ORF">G2W53_013969</name>
</gene>
<name>A0A834WSE0_9FABA</name>
<proteinExistence type="predicted"/>
<evidence type="ECO:0000313" key="2">
    <source>
        <dbReference type="Proteomes" id="UP000634136"/>
    </source>
</evidence>
<evidence type="ECO:0000313" key="1">
    <source>
        <dbReference type="EMBL" id="KAF7831636.1"/>
    </source>
</evidence>
<comment type="caution">
    <text evidence="1">The sequence shown here is derived from an EMBL/GenBank/DDBJ whole genome shotgun (WGS) entry which is preliminary data.</text>
</comment>
<reference evidence="1" key="1">
    <citation type="submission" date="2020-09" db="EMBL/GenBank/DDBJ databases">
        <title>Genome-Enabled Discovery of Anthraquinone Biosynthesis in Senna tora.</title>
        <authorList>
            <person name="Kang S.-H."/>
            <person name="Pandey R.P."/>
            <person name="Lee C.-M."/>
            <person name="Sim J.-S."/>
            <person name="Jeong J.-T."/>
            <person name="Choi B.-S."/>
            <person name="Jung M."/>
            <person name="Ginzburg D."/>
            <person name="Zhao K."/>
            <person name="Won S.Y."/>
            <person name="Oh T.-J."/>
            <person name="Yu Y."/>
            <person name="Kim N.-H."/>
            <person name="Lee O.R."/>
            <person name="Lee T.-H."/>
            <person name="Bashyal P."/>
            <person name="Kim T.-S."/>
            <person name="Lee W.-H."/>
            <person name="Kawkins C."/>
            <person name="Kim C.-K."/>
            <person name="Kim J.S."/>
            <person name="Ahn B.O."/>
            <person name="Rhee S.Y."/>
            <person name="Sohng J.K."/>
        </authorList>
    </citation>
    <scope>NUCLEOTIDE SEQUENCE</scope>
    <source>
        <tissue evidence="1">Leaf</tissue>
    </source>
</reference>
<keyword evidence="2" id="KW-1185">Reference proteome</keyword>
<dbReference type="EMBL" id="JAAIUW010000005">
    <property type="protein sequence ID" value="KAF7831636.1"/>
    <property type="molecule type" value="Genomic_DNA"/>
</dbReference>
<dbReference type="Proteomes" id="UP000634136">
    <property type="component" value="Unassembled WGS sequence"/>
</dbReference>